<keyword evidence="2" id="KW-0732">Signal</keyword>
<dbReference type="PROSITE" id="PS51257">
    <property type="entry name" value="PROKAR_LIPOPROTEIN"/>
    <property type="match status" value="1"/>
</dbReference>
<evidence type="ECO:0000256" key="1">
    <source>
        <dbReference type="SAM" id="MobiDB-lite"/>
    </source>
</evidence>
<organism evidence="3 4">
    <name type="scientific">Cystobacter fuscus (strain ATCC 25194 / DSM 2262 / NBRC 100088 / M29)</name>
    <dbReference type="NCBI Taxonomy" id="1242864"/>
    <lineage>
        <taxon>Bacteria</taxon>
        <taxon>Pseudomonadati</taxon>
        <taxon>Myxococcota</taxon>
        <taxon>Myxococcia</taxon>
        <taxon>Myxococcales</taxon>
        <taxon>Cystobacterineae</taxon>
        <taxon>Archangiaceae</taxon>
        <taxon>Cystobacter</taxon>
    </lineage>
</organism>
<protein>
    <submittedName>
        <fullName evidence="3">YD repeat domain protein</fullName>
    </submittedName>
</protein>
<dbReference type="eggNOG" id="ENOG502ZA09">
    <property type="taxonomic scope" value="Bacteria"/>
</dbReference>
<feature type="signal peptide" evidence="2">
    <location>
        <begin position="1"/>
        <end position="29"/>
    </location>
</feature>
<dbReference type="AlphaFoldDB" id="S9P898"/>
<dbReference type="RefSeq" id="WP_020918423.1">
    <property type="nucleotide sequence ID" value="NZ_ANAH02000024.1"/>
</dbReference>
<feature type="region of interest" description="Disordered" evidence="1">
    <location>
        <begin position="30"/>
        <end position="60"/>
    </location>
</feature>
<accession>S9P898</accession>
<reference evidence="3" key="1">
    <citation type="submission" date="2013-05" db="EMBL/GenBank/DDBJ databases">
        <title>Genome assembly of Cystobacter fuscus DSM 2262.</title>
        <authorList>
            <person name="Sharma G."/>
            <person name="Khatri I."/>
            <person name="Kaur C."/>
            <person name="Mayilraj S."/>
            <person name="Subramanian S."/>
        </authorList>
    </citation>
    <scope>NUCLEOTIDE SEQUENCE [LARGE SCALE GENOMIC DNA]</scope>
    <source>
        <strain evidence="3">DSM 2262</strain>
    </source>
</reference>
<dbReference type="InterPro" id="IPR015943">
    <property type="entry name" value="WD40/YVTN_repeat-like_dom_sf"/>
</dbReference>
<proteinExistence type="predicted"/>
<evidence type="ECO:0000256" key="2">
    <source>
        <dbReference type="SAM" id="SignalP"/>
    </source>
</evidence>
<feature type="compositionally biased region" description="Low complexity" evidence="1">
    <location>
        <begin position="34"/>
        <end position="60"/>
    </location>
</feature>
<evidence type="ECO:0000313" key="4">
    <source>
        <dbReference type="Proteomes" id="UP000011682"/>
    </source>
</evidence>
<comment type="caution">
    <text evidence="3">The sequence shown here is derived from an EMBL/GenBank/DDBJ whole genome shotgun (WGS) entry which is preliminary data.</text>
</comment>
<dbReference type="EMBL" id="ANAH02000024">
    <property type="protein sequence ID" value="EPX58467.1"/>
    <property type="molecule type" value="Genomic_DNA"/>
</dbReference>
<dbReference type="SUPFAM" id="SSF50969">
    <property type="entry name" value="YVTN repeat-like/Quinoprotein amine dehydrogenase"/>
    <property type="match status" value="1"/>
</dbReference>
<keyword evidence="4" id="KW-1185">Reference proteome</keyword>
<evidence type="ECO:0000313" key="3">
    <source>
        <dbReference type="EMBL" id="EPX58467.1"/>
    </source>
</evidence>
<dbReference type="InterPro" id="IPR011044">
    <property type="entry name" value="Quino_amine_DH_bsu"/>
</dbReference>
<feature type="chain" id="PRO_5004554541" evidence="2">
    <location>
        <begin position="30"/>
        <end position="531"/>
    </location>
</feature>
<dbReference type="Proteomes" id="UP000011682">
    <property type="component" value="Unassembled WGS sequence"/>
</dbReference>
<name>S9P898_CYSF2</name>
<dbReference type="Gene3D" id="2.130.10.10">
    <property type="entry name" value="YVTN repeat-like/Quinoprotein amine dehydrogenase"/>
    <property type="match status" value="1"/>
</dbReference>
<sequence length="531" mass="56605">MNPGLKCDMVVLRAALVCLALVGCGGGTADSGTPSGSEPLPESAPPAAEAVPDSESAGSALAAEGWETVANQYQTFTLDKPSTVRFGLGDSWVTRELAAGSVYCFFNPDPAPGQFKTCQRSTQPAPVPEQALSPACASFYAPDFALTSTRQANPIPTVAKPAKGVAVSEPTYKTCVVRATDHTADGVSGFARNDYSRRQAFNANSTKQLVAALDGYWHVYDANTHVRLKKLSGPGGDAEPQWHPTNPDLLYYLPTVGIGMKLHELNVSTGTSRVVGDFGARLKARWPAAMAAWTKSEGSPSANGRYWCFMVDANDWISAGVFTWDRDTDTILGTYDTQGERPDHVSMSPSGNHCVVSGDGARGTVAFSRDFSTKTQLLAMSQHSDLALDANGDDVYVAIDYGSNAGDVFMVNLRTGVRTALFSTYLSGTATALHVSGKAFARPGWVVVSTYSDGGGSLQWLHRKVMAVQLKANPTVYTLAHHRSTPNGYWTTPVASVNRDFTRVVFNSNWGSGSDTDVDTYVIEIPAGALK</sequence>
<gene>
    <name evidence="3" type="ORF">D187_003939</name>
</gene>